<feature type="region of interest" description="Disordered" evidence="1">
    <location>
        <begin position="652"/>
        <end position="764"/>
    </location>
</feature>
<feature type="region of interest" description="Disordered" evidence="1">
    <location>
        <begin position="224"/>
        <end position="250"/>
    </location>
</feature>
<proteinExistence type="predicted"/>
<dbReference type="OrthoDB" id="96091at2759"/>
<gene>
    <name evidence="2" type="ORF">Poli38472_009113</name>
</gene>
<keyword evidence="3" id="KW-1185">Reference proteome</keyword>
<feature type="compositionally biased region" description="Polar residues" evidence="1">
    <location>
        <begin position="748"/>
        <end position="764"/>
    </location>
</feature>
<dbReference type="AlphaFoldDB" id="A0A8K1CLL3"/>
<dbReference type="EMBL" id="SPLM01000038">
    <property type="protein sequence ID" value="TMW64946.1"/>
    <property type="molecule type" value="Genomic_DNA"/>
</dbReference>
<evidence type="ECO:0000313" key="3">
    <source>
        <dbReference type="Proteomes" id="UP000794436"/>
    </source>
</evidence>
<accession>A0A8K1CLL3</accession>
<comment type="caution">
    <text evidence="2">The sequence shown here is derived from an EMBL/GenBank/DDBJ whole genome shotgun (WGS) entry which is preliminary data.</text>
</comment>
<organism evidence="2 3">
    <name type="scientific">Pythium oligandrum</name>
    <name type="common">Mycoparasitic fungus</name>
    <dbReference type="NCBI Taxonomy" id="41045"/>
    <lineage>
        <taxon>Eukaryota</taxon>
        <taxon>Sar</taxon>
        <taxon>Stramenopiles</taxon>
        <taxon>Oomycota</taxon>
        <taxon>Peronosporomycetes</taxon>
        <taxon>Pythiales</taxon>
        <taxon>Pythiaceae</taxon>
        <taxon>Pythium</taxon>
    </lineage>
</organism>
<dbReference type="Proteomes" id="UP000794436">
    <property type="component" value="Unassembled WGS sequence"/>
</dbReference>
<name>A0A8K1CLL3_PYTOL</name>
<evidence type="ECO:0000256" key="1">
    <source>
        <dbReference type="SAM" id="MobiDB-lite"/>
    </source>
</evidence>
<evidence type="ECO:0000313" key="2">
    <source>
        <dbReference type="EMBL" id="TMW64946.1"/>
    </source>
</evidence>
<reference evidence="2" key="1">
    <citation type="submission" date="2019-03" db="EMBL/GenBank/DDBJ databases">
        <title>Long read genome sequence of the mycoparasitic Pythium oligandrum ATCC 38472 isolated from sugarbeet rhizosphere.</title>
        <authorList>
            <person name="Gaulin E."/>
        </authorList>
    </citation>
    <scope>NUCLEOTIDE SEQUENCE</scope>
    <source>
        <strain evidence="2">ATCC 38472_TT</strain>
    </source>
</reference>
<feature type="compositionally biased region" description="Pro residues" evidence="1">
    <location>
        <begin position="677"/>
        <end position="687"/>
    </location>
</feature>
<sequence>MQCHVPFQILALPSTASSILPHLPGFVHDHEQESQAFSALWRSSAEQEFPQEVGLYVLASDRYAIDRLEIVFARAKRPSRMLAYAATGSNSTYDVVSAYCSAAFRAIGSPFHWPPESILTKSSATNASIVLEPPRSCVFFKFILFKPHITPLNPSATVAIKDLILHGILLPRSLFASSSLLPAPVPFTPEENEKDPDLALLSRLLTTAGLSDATIREVCAASSVSKPKPAPDLPQSPIASPSTPPRSHVADLQQPHNILDSIFDQAMREFLQARASQDRLLRSFRSPRPLQLASMRVDSLEAVVVYTFGAFFAQCALEINDEELQSHAVNTAERLSPLLLDAGMPRELVYEGLLALLLLVLSETTPLSVFHDALQLTRTLFHADTAASTLDCITHLGSGRILTGLRSLLDKLLDTRHCWIRRGTATTIDREFLRTFRLLLEQNATQKMLFKVLVPLKDHPSPSLLAIINRFRLFRWLLQRERAQLPPELIPSLRLYCQETRQSLSNQLSQSTTIPRLIAECLALIDTSNSPLDLNAQLQTMKKHLQTHPEPSSPRHTPLFVAFPLTSPQREALVRRQQQYLDLHPRPTALYHHTFTPESLVGHDATQVFHKGNIVFKGDVETRSEPFERLELKLPPVDKPFAFDESLLNHPKHQKLTKTTPFAAFQGTILPRNGPRTPSPEPKPRPQSPLVSRTRVYPDPKLRAPQVTPSPVVPERRLATAEPVETKPSPEAPSHPKTAPAKPRPSESKPNATSASQENGCVVQ</sequence>
<protein>
    <submittedName>
        <fullName evidence="2">Uncharacterized protein</fullName>
    </submittedName>
</protein>